<dbReference type="Proteomes" id="UP000012283">
    <property type="component" value="Unassembled WGS sequence"/>
</dbReference>
<dbReference type="GO" id="GO:0000287">
    <property type="term" value="F:magnesium ion binding"/>
    <property type="evidence" value="ECO:0007669"/>
    <property type="project" value="InterPro"/>
</dbReference>
<dbReference type="PANTHER" id="PTHR10210">
    <property type="entry name" value="RIBOSE-PHOSPHATE DIPHOSPHOKINASE FAMILY MEMBER"/>
    <property type="match status" value="1"/>
</dbReference>
<protein>
    <submittedName>
        <fullName evidence="1">Ribose-phosphate pyrophosphokinase</fullName>
        <ecNumber evidence="1">2.7.6.1</ecNumber>
    </submittedName>
</protein>
<dbReference type="AlphaFoldDB" id="N4WU37"/>
<dbReference type="InterPro" id="IPR005946">
    <property type="entry name" value="Rib-P_diPkinase"/>
</dbReference>
<sequence length="73" mass="8026">MNEIFACATHPVLSGSAIEHIHASDVEELIISNSIPLPDEKQTDHITQLTVAPVLAEAIIRLYKQQSVSSLYK</sequence>
<dbReference type="GO" id="GO:0005737">
    <property type="term" value="C:cytoplasm"/>
    <property type="evidence" value="ECO:0007669"/>
    <property type="project" value="TreeGrafter"/>
</dbReference>
<dbReference type="GO" id="GO:0016301">
    <property type="term" value="F:kinase activity"/>
    <property type="evidence" value="ECO:0007669"/>
    <property type="project" value="UniProtKB-KW"/>
</dbReference>
<proteinExistence type="predicted"/>
<dbReference type="Gene3D" id="3.40.50.2020">
    <property type="match status" value="2"/>
</dbReference>
<dbReference type="SUPFAM" id="SSF53271">
    <property type="entry name" value="PRTase-like"/>
    <property type="match status" value="1"/>
</dbReference>
<gene>
    <name evidence="1" type="ORF">J416_03406</name>
</gene>
<dbReference type="GO" id="GO:0006015">
    <property type="term" value="P:5-phosphoribose 1-diphosphate biosynthetic process"/>
    <property type="evidence" value="ECO:0007669"/>
    <property type="project" value="TreeGrafter"/>
</dbReference>
<dbReference type="EC" id="2.7.6.1" evidence="1"/>
<keyword evidence="2" id="KW-1185">Reference proteome</keyword>
<comment type="caution">
    <text evidence="1">The sequence shown here is derived from an EMBL/GenBank/DDBJ whole genome shotgun (WGS) entry which is preliminary data.</text>
</comment>
<dbReference type="GO" id="GO:0004749">
    <property type="term" value="F:ribose phosphate diphosphokinase activity"/>
    <property type="evidence" value="ECO:0007669"/>
    <property type="project" value="UniProtKB-EC"/>
</dbReference>
<keyword evidence="1" id="KW-0418">Kinase</keyword>
<dbReference type="PATRIC" id="fig|1308866.3.peg.692"/>
<reference evidence="1 2" key="1">
    <citation type="submission" date="2013-03" db="EMBL/GenBank/DDBJ databases">
        <title>Draft genome sequence of Gracibacillus halophilus YIM-C55.5, a moderately halophilic and thermophilic organism from the Xiaochaidamu salt lake.</title>
        <authorList>
            <person name="Sugumar T."/>
            <person name="Polireddy D.R."/>
            <person name="Antony A."/>
            <person name="Madhava Y.R."/>
            <person name="Sivakumar N."/>
        </authorList>
    </citation>
    <scope>NUCLEOTIDE SEQUENCE [LARGE SCALE GENOMIC DNA]</scope>
    <source>
        <strain evidence="1 2">YIM-C55.5</strain>
    </source>
</reference>
<accession>N4WU37</accession>
<dbReference type="STRING" id="1308866.J416_03406"/>
<dbReference type="eggNOG" id="COG0462">
    <property type="taxonomic scope" value="Bacteria"/>
</dbReference>
<evidence type="ECO:0000313" key="1">
    <source>
        <dbReference type="EMBL" id="ENH97875.1"/>
    </source>
</evidence>
<dbReference type="Pfam" id="PF14572">
    <property type="entry name" value="Pribosyl_synth"/>
    <property type="match status" value="1"/>
</dbReference>
<keyword evidence="1" id="KW-0808">Transferase</keyword>
<dbReference type="GO" id="GO:0002189">
    <property type="term" value="C:ribose phosphate diphosphokinase complex"/>
    <property type="evidence" value="ECO:0007669"/>
    <property type="project" value="TreeGrafter"/>
</dbReference>
<dbReference type="EMBL" id="APML01000013">
    <property type="protein sequence ID" value="ENH97875.1"/>
    <property type="molecule type" value="Genomic_DNA"/>
</dbReference>
<name>N4WU37_9BACI</name>
<dbReference type="GO" id="GO:0006164">
    <property type="term" value="P:purine nucleotide biosynthetic process"/>
    <property type="evidence" value="ECO:0007669"/>
    <property type="project" value="TreeGrafter"/>
</dbReference>
<organism evidence="1 2">
    <name type="scientific">Gracilibacillus halophilus YIM-C55.5</name>
    <dbReference type="NCBI Taxonomy" id="1308866"/>
    <lineage>
        <taxon>Bacteria</taxon>
        <taxon>Bacillati</taxon>
        <taxon>Bacillota</taxon>
        <taxon>Bacilli</taxon>
        <taxon>Bacillales</taxon>
        <taxon>Bacillaceae</taxon>
        <taxon>Gracilibacillus</taxon>
    </lineage>
</organism>
<dbReference type="PANTHER" id="PTHR10210:SF41">
    <property type="entry name" value="RIBOSE-PHOSPHATE PYROPHOSPHOKINASE 1, CHLOROPLASTIC"/>
    <property type="match status" value="1"/>
</dbReference>
<evidence type="ECO:0000313" key="2">
    <source>
        <dbReference type="Proteomes" id="UP000012283"/>
    </source>
</evidence>
<dbReference type="InterPro" id="IPR029057">
    <property type="entry name" value="PRTase-like"/>
</dbReference>